<dbReference type="EMBL" id="ABCS01000020">
    <property type="protein sequence ID" value="EDM79315.1"/>
    <property type="molecule type" value="Genomic_DNA"/>
</dbReference>
<gene>
    <name evidence="1" type="ORF">PPSIR1_02141</name>
</gene>
<keyword evidence="2" id="KW-1185">Reference proteome</keyword>
<proteinExistence type="predicted"/>
<dbReference type="AlphaFoldDB" id="A6G3Z2"/>
<sequence>MRTQRGRASSSRVPSRRCSTDFVRWWSPLPAEAGPSANDQQLVTELCTWANRCLAEEGLDPYPVDECVRDESAAFDPRARADMQDCLDIAKGSCLDFFDTPMCTGG</sequence>
<organism evidence="1 2">
    <name type="scientific">Plesiocystis pacifica SIR-1</name>
    <dbReference type="NCBI Taxonomy" id="391625"/>
    <lineage>
        <taxon>Bacteria</taxon>
        <taxon>Pseudomonadati</taxon>
        <taxon>Myxococcota</taxon>
        <taxon>Polyangia</taxon>
        <taxon>Nannocystales</taxon>
        <taxon>Nannocystaceae</taxon>
        <taxon>Plesiocystis</taxon>
    </lineage>
</organism>
<name>A6G3Z2_9BACT</name>
<accession>A6G3Z2</accession>
<dbReference type="Proteomes" id="UP000005801">
    <property type="component" value="Unassembled WGS sequence"/>
</dbReference>
<dbReference type="RefSeq" id="WP_006971441.1">
    <property type="nucleotide sequence ID" value="NZ_ABCS01000020.1"/>
</dbReference>
<comment type="caution">
    <text evidence="1">The sequence shown here is derived from an EMBL/GenBank/DDBJ whole genome shotgun (WGS) entry which is preliminary data.</text>
</comment>
<evidence type="ECO:0000313" key="1">
    <source>
        <dbReference type="EMBL" id="EDM79315.1"/>
    </source>
</evidence>
<reference evidence="1 2" key="1">
    <citation type="submission" date="2007-06" db="EMBL/GenBank/DDBJ databases">
        <authorList>
            <person name="Shimkets L."/>
            <person name="Ferriera S."/>
            <person name="Johnson J."/>
            <person name="Kravitz S."/>
            <person name="Beeson K."/>
            <person name="Sutton G."/>
            <person name="Rogers Y.-H."/>
            <person name="Friedman R."/>
            <person name="Frazier M."/>
            <person name="Venter J.C."/>
        </authorList>
    </citation>
    <scope>NUCLEOTIDE SEQUENCE [LARGE SCALE GENOMIC DNA]</scope>
    <source>
        <strain evidence="1 2">SIR-1</strain>
    </source>
</reference>
<protein>
    <submittedName>
        <fullName evidence="1">Uncharacterized protein</fullName>
    </submittedName>
</protein>
<evidence type="ECO:0000313" key="2">
    <source>
        <dbReference type="Proteomes" id="UP000005801"/>
    </source>
</evidence>